<evidence type="ECO:0000256" key="4">
    <source>
        <dbReference type="ARBA" id="ARBA00017858"/>
    </source>
</evidence>
<keyword evidence="10 13" id="KW-0067">ATP-binding</keyword>
<evidence type="ECO:0000256" key="13">
    <source>
        <dbReference type="HAMAP-Rule" id="MF_00384"/>
    </source>
</evidence>
<keyword evidence="7 13" id="KW-0791">Threonine biosynthesis</keyword>
<organism evidence="16 17">
    <name type="scientific">Eubacterium maltosivorans</name>
    <dbReference type="NCBI Taxonomy" id="2041044"/>
    <lineage>
        <taxon>Bacteria</taxon>
        <taxon>Bacillati</taxon>
        <taxon>Bacillota</taxon>
        <taxon>Clostridia</taxon>
        <taxon>Eubacteriales</taxon>
        <taxon>Eubacteriaceae</taxon>
        <taxon>Eubacterium</taxon>
    </lineage>
</organism>
<dbReference type="Gene3D" id="3.30.70.890">
    <property type="entry name" value="GHMP kinase, C-terminal domain"/>
    <property type="match status" value="1"/>
</dbReference>
<keyword evidence="6 13" id="KW-0808">Transferase</keyword>
<dbReference type="InterPro" id="IPR013750">
    <property type="entry name" value="GHMP_kinase_C_dom"/>
</dbReference>
<evidence type="ECO:0000259" key="15">
    <source>
        <dbReference type="Pfam" id="PF08544"/>
    </source>
</evidence>
<dbReference type="RefSeq" id="WP_058693797.1">
    <property type="nucleotide sequence ID" value="NZ_CP029487.1"/>
</dbReference>
<dbReference type="UniPathway" id="UPA00050">
    <property type="reaction ID" value="UER00064"/>
</dbReference>
<comment type="subcellular location">
    <subcellularLocation>
        <location evidence="13">Cytoplasm</location>
    </subcellularLocation>
</comment>
<dbReference type="PIRSF" id="PIRSF000676">
    <property type="entry name" value="Homoser_kin"/>
    <property type="match status" value="1"/>
</dbReference>
<accession>A0A4P9C740</accession>
<evidence type="ECO:0000313" key="17">
    <source>
        <dbReference type="Proteomes" id="UP000218387"/>
    </source>
</evidence>
<comment type="pathway">
    <text evidence="1 13">Amino-acid biosynthesis; L-threonine biosynthesis; L-threonine from L-aspartate: step 4/5.</text>
</comment>
<dbReference type="PANTHER" id="PTHR20861:SF1">
    <property type="entry name" value="HOMOSERINE KINASE"/>
    <property type="match status" value="1"/>
</dbReference>
<dbReference type="KEGG" id="emt:CPZ25_007920"/>
<dbReference type="InterPro" id="IPR000870">
    <property type="entry name" value="Homoserine_kinase"/>
</dbReference>
<dbReference type="InterPro" id="IPR014721">
    <property type="entry name" value="Ribsml_uS5_D2-typ_fold_subgr"/>
</dbReference>
<evidence type="ECO:0000256" key="8">
    <source>
        <dbReference type="ARBA" id="ARBA00022741"/>
    </source>
</evidence>
<dbReference type="PANTHER" id="PTHR20861">
    <property type="entry name" value="HOMOSERINE/4-DIPHOSPHOCYTIDYL-2-C-METHYL-D-ERYTHRITOL KINASE"/>
    <property type="match status" value="1"/>
</dbReference>
<name>A0A4P9C740_EUBML</name>
<dbReference type="GO" id="GO:0005737">
    <property type="term" value="C:cytoplasm"/>
    <property type="evidence" value="ECO:0007669"/>
    <property type="project" value="UniProtKB-SubCell"/>
</dbReference>
<evidence type="ECO:0000256" key="3">
    <source>
        <dbReference type="ARBA" id="ARBA00012078"/>
    </source>
</evidence>
<dbReference type="GO" id="GO:0009088">
    <property type="term" value="P:threonine biosynthetic process"/>
    <property type="evidence" value="ECO:0007669"/>
    <property type="project" value="UniProtKB-UniRule"/>
</dbReference>
<evidence type="ECO:0000256" key="9">
    <source>
        <dbReference type="ARBA" id="ARBA00022777"/>
    </source>
</evidence>
<evidence type="ECO:0000256" key="1">
    <source>
        <dbReference type="ARBA" id="ARBA00005015"/>
    </source>
</evidence>
<keyword evidence="9 13" id="KW-0418">Kinase</keyword>
<dbReference type="SUPFAM" id="SSF54211">
    <property type="entry name" value="Ribosomal protein S5 domain 2-like"/>
    <property type="match status" value="1"/>
</dbReference>
<evidence type="ECO:0000256" key="5">
    <source>
        <dbReference type="ARBA" id="ARBA00022605"/>
    </source>
</evidence>
<dbReference type="InterPro" id="IPR006204">
    <property type="entry name" value="GHMP_kinase_N_dom"/>
</dbReference>
<dbReference type="AlphaFoldDB" id="A0A4P9C740"/>
<dbReference type="InterPro" id="IPR006203">
    <property type="entry name" value="GHMP_knse_ATP-bd_CS"/>
</dbReference>
<comment type="catalytic activity">
    <reaction evidence="11 13">
        <text>L-homoserine + ATP = O-phospho-L-homoserine + ADP + H(+)</text>
        <dbReference type="Rhea" id="RHEA:13985"/>
        <dbReference type="ChEBI" id="CHEBI:15378"/>
        <dbReference type="ChEBI" id="CHEBI:30616"/>
        <dbReference type="ChEBI" id="CHEBI:57476"/>
        <dbReference type="ChEBI" id="CHEBI:57590"/>
        <dbReference type="ChEBI" id="CHEBI:456216"/>
        <dbReference type="EC" id="2.7.1.39"/>
    </reaction>
</comment>
<evidence type="ECO:0000256" key="7">
    <source>
        <dbReference type="ARBA" id="ARBA00022697"/>
    </source>
</evidence>
<feature type="domain" description="GHMP kinase C-terminal" evidence="15">
    <location>
        <begin position="216"/>
        <end position="263"/>
    </location>
</feature>
<comment type="similarity">
    <text evidence="2 13">Belongs to the GHMP kinase family. Homoserine kinase subfamily.</text>
</comment>
<sequence>MIKVRVPATTANIGPGFDAFGMAFQLYNIFSFEERDNGKLTIRGVERRYQGKSNLVYKAMLKVFNRVHYRPKGIYIYTDVNIPVSRGLGSSAACIVGGLVGANTLCGAPLTGKELFDMAVEMEGHPDNVAPAMFGGLVVSLGLKEDNHYIKKEVSQCFEFYGLIPDFTLSTMEARKALPKKVFHKDAVFNVSRATMTYLALTEGRPDILKVSVEDKLHQPYREGLIAHYGEVSKKARELGALNTCISGAGPTILAITTRDNDQFYMKMGKYLKEKLPGWTLLKLEPDNTGVCTDQHS</sequence>
<evidence type="ECO:0000259" key="14">
    <source>
        <dbReference type="Pfam" id="PF00288"/>
    </source>
</evidence>
<proteinExistence type="inferred from homology"/>
<dbReference type="GO" id="GO:0004413">
    <property type="term" value="F:homoserine kinase activity"/>
    <property type="evidence" value="ECO:0007669"/>
    <property type="project" value="UniProtKB-UniRule"/>
</dbReference>
<keyword evidence="17" id="KW-1185">Reference proteome</keyword>
<evidence type="ECO:0000256" key="6">
    <source>
        <dbReference type="ARBA" id="ARBA00022679"/>
    </source>
</evidence>
<dbReference type="Gene3D" id="3.30.230.10">
    <property type="match status" value="1"/>
</dbReference>
<dbReference type="GO" id="GO:0005524">
    <property type="term" value="F:ATP binding"/>
    <property type="evidence" value="ECO:0007669"/>
    <property type="project" value="UniProtKB-UniRule"/>
</dbReference>
<dbReference type="SUPFAM" id="SSF55060">
    <property type="entry name" value="GHMP Kinase, C-terminal domain"/>
    <property type="match status" value="1"/>
</dbReference>
<evidence type="ECO:0000256" key="11">
    <source>
        <dbReference type="ARBA" id="ARBA00049375"/>
    </source>
</evidence>
<feature type="binding site" evidence="13">
    <location>
        <begin position="83"/>
        <end position="93"/>
    </location>
    <ligand>
        <name>ATP</name>
        <dbReference type="ChEBI" id="CHEBI:30616"/>
    </ligand>
</feature>
<gene>
    <name evidence="13" type="primary">thrB</name>
    <name evidence="16" type="ORF">CPZ25_007920</name>
</gene>
<dbReference type="PRINTS" id="PR00958">
    <property type="entry name" value="HOMSERKINASE"/>
</dbReference>
<dbReference type="Pfam" id="PF00288">
    <property type="entry name" value="GHMP_kinases_N"/>
    <property type="match status" value="1"/>
</dbReference>
<evidence type="ECO:0000313" key="16">
    <source>
        <dbReference type="EMBL" id="QCT71257.1"/>
    </source>
</evidence>
<reference evidence="16 17" key="1">
    <citation type="submission" date="2018-05" db="EMBL/GenBank/DDBJ databases">
        <title>Genome comparison of Eubacterium sp.</title>
        <authorList>
            <person name="Feng Y."/>
            <person name="Sanchez-Andrea I."/>
            <person name="Stams A.J.M."/>
            <person name="De Vos W.M."/>
        </authorList>
    </citation>
    <scope>NUCLEOTIDE SEQUENCE [LARGE SCALE GENOMIC DNA]</scope>
    <source>
        <strain evidence="16 17">YI</strain>
    </source>
</reference>
<dbReference type="HAMAP" id="MF_00384">
    <property type="entry name" value="Homoser_kinase"/>
    <property type="match status" value="1"/>
</dbReference>
<dbReference type="InterPro" id="IPR036554">
    <property type="entry name" value="GHMP_kinase_C_sf"/>
</dbReference>
<dbReference type="EMBL" id="CP029487">
    <property type="protein sequence ID" value="QCT71257.1"/>
    <property type="molecule type" value="Genomic_DNA"/>
</dbReference>
<dbReference type="Pfam" id="PF08544">
    <property type="entry name" value="GHMP_kinases_C"/>
    <property type="match status" value="1"/>
</dbReference>
<protein>
    <recommendedName>
        <fullName evidence="4 13">Homoserine kinase</fullName>
        <shortName evidence="13">HK</shortName>
        <shortName evidence="13">HSK</shortName>
        <ecNumber evidence="3 13">2.7.1.39</ecNumber>
    </recommendedName>
</protein>
<evidence type="ECO:0000256" key="2">
    <source>
        <dbReference type="ARBA" id="ARBA00007370"/>
    </source>
</evidence>
<feature type="domain" description="GHMP kinase N-terminal" evidence="14">
    <location>
        <begin position="54"/>
        <end position="136"/>
    </location>
</feature>
<evidence type="ECO:0000256" key="10">
    <source>
        <dbReference type="ARBA" id="ARBA00022840"/>
    </source>
</evidence>
<dbReference type="Proteomes" id="UP000218387">
    <property type="component" value="Chromosome"/>
</dbReference>
<keyword evidence="13" id="KW-0963">Cytoplasm</keyword>
<comment type="function">
    <text evidence="12 13">Catalyzes the ATP-dependent phosphorylation of L-homoserine to L-homoserine phosphate.</text>
</comment>
<dbReference type="EC" id="2.7.1.39" evidence="3 13"/>
<keyword evidence="8 13" id="KW-0547">Nucleotide-binding</keyword>
<evidence type="ECO:0000256" key="12">
    <source>
        <dbReference type="ARBA" id="ARBA00049954"/>
    </source>
</evidence>
<dbReference type="PROSITE" id="PS00627">
    <property type="entry name" value="GHMP_KINASES_ATP"/>
    <property type="match status" value="1"/>
</dbReference>
<dbReference type="NCBIfam" id="TIGR00191">
    <property type="entry name" value="thrB"/>
    <property type="match status" value="1"/>
</dbReference>
<dbReference type="InterPro" id="IPR020568">
    <property type="entry name" value="Ribosomal_Su5_D2-typ_SF"/>
</dbReference>
<keyword evidence="5 13" id="KW-0028">Amino-acid biosynthesis</keyword>